<feature type="region of interest" description="Disordered" evidence="4">
    <location>
        <begin position="132"/>
        <end position="161"/>
    </location>
</feature>
<dbReference type="PANTHER" id="PTHR31001">
    <property type="entry name" value="UNCHARACTERIZED TRANSCRIPTIONAL REGULATORY PROTEIN"/>
    <property type="match status" value="1"/>
</dbReference>
<evidence type="ECO:0000313" key="6">
    <source>
        <dbReference type="EMBL" id="KUI70886.1"/>
    </source>
</evidence>
<keyword evidence="7" id="KW-1185">Reference proteome</keyword>
<feature type="region of interest" description="Disordered" evidence="4">
    <location>
        <begin position="66"/>
        <end position="91"/>
    </location>
</feature>
<feature type="compositionally biased region" description="Low complexity" evidence="4">
    <location>
        <begin position="1"/>
        <end position="11"/>
    </location>
</feature>
<accession>A0A194W2Y2</accession>
<comment type="subcellular location">
    <subcellularLocation>
        <location evidence="1">Nucleus</location>
    </subcellularLocation>
</comment>
<evidence type="ECO:0000256" key="2">
    <source>
        <dbReference type="ARBA" id="ARBA00022723"/>
    </source>
</evidence>
<dbReference type="OrthoDB" id="6612291at2759"/>
<dbReference type="GO" id="GO:0006351">
    <property type="term" value="P:DNA-templated transcription"/>
    <property type="evidence" value="ECO:0007669"/>
    <property type="project" value="InterPro"/>
</dbReference>
<feature type="region of interest" description="Disordered" evidence="4">
    <location>
        <begin position="1"/>
        <end position="20"/>
    </location>
</feature>
<dbReference type="PROSITE" id="PS00463">
    <property type="entry name" value="ZN2_CY6_FUNGAL_1"/>
    <property type="match status" value="1"/>
</dbReference>
<evidence type="ECO:0000256" key="1">
    <source>
        <dbReference type="ARBA" id="ARBA00004123"/>
    </source>
</evidence>
<evidence type="ECO:0000256" key="3">
    <source>
        <dbReference type="ARBA" id="ARBA00023242"/>
    </source>
</evidence>
<dbReference type="InterPro" id="IPR050613">
    <property type="entry name" value="Sec_Metabolite_Reg"/>
</dbReference>
<dbReference type="CDD" id="cd12148">
    <property type="entry name" value="fungal_TF_MHR"/>
    <property type="match status" value="1"/>
</dbReference>
<dbReference type="Gene3D" id="4.10.240.10">
    <property type="entry name" value="Zn(2)-C6 fungal-type DNA-binding domain"/>
    <property type="match status" value="1"/>
</dbReference>
<dbReference type="GO" id="GO:0005634">
    <property type="term" value="C:nucleus"/>
    <property type="evidence" value="ECO:0007669"/>
    <property type="project" value="UniProtKB-SubCell"/>
</dbReference>
<organism evidence="6 7">
    <name type="scientific">Cytospora mali</name>
    <name type="common">Apple Valsa canker fungus</name>
    <name type="synonym">Valsa mali</name>
    <dbReference type="NCBI Taxonomy" id="578113"/>
    <lineage>
        <taxon>Eukaryota</taxon>
        <taxon>Fungi</taxon>
        <taxon>Dikarya</taxon>
        <taxon>Ascomycota</taxon>
        <taxon>Pezizomycotina</taxon>
        <taxon>Sordariomycetes</taxon>
        <taxon>Sordariomycetidae</taxon>
        <taxon>Diaporthales</taxon>
        <taxon>Cytosporaceae</taxon>
        <taxon>Cytospora</taxon>
    </lineage>
</organism>
<dbReference type="SUPFAM" id="SSF57701">
    <property type="entry name" value="Zn2/Cys6 DNA-binding domain"/>
    <property type="match status" value="1"/>
</dbReference>
<feature type="compositionally biased region" description="Low complexity" evidence="4">
    <location>
        <begin position="136"/>
        <end position="151"/>
    </location>
</feature>
<dbReference type="Pfam" id="PF00172">
    <property type="entry name" value="Zn_clus"/>
    <property type="match status" value="1"/>
</dbReference>
<dbReference type="GO" id="GO:0008270">
    <property type="term" value="F:zinc ion binding"/>
    <property type="evidence" value="ECO:0007669"/>
    <property type="project" value="InterPro"/>
</dbReference>
<sequence length="705" mass="77776">MESSSAAPPASELGTPHRRRNGRLQACEPCRRRKVSCDHAFPVCRRCKTRSNPDACVYLIPHSQDVSRKPRRAPRYDGSSTHLSLSPPPIGATSTLTGVNVAPSGTNPGYLGSTSFSAVYRETQSSLSLVQGPLAGTSSRSPSTSDPPSSGSGDGDGRKNTVVLSPRTLEHCFVVLRRIPGEDDAVSLFRKHTNPNDGWIRLAAQRLIESLLSVYGSQLRSRKSKDLEQLAQIFSENTAKTWCEEEPDPNAWLASFSGHNMRWECLGILFTYWALASLADKPHRPESGNPRGSTRNTMIEYQEAAELCIELCRSSVPNSLLQYLSYKVALLESMVSGDAAPGFWRLHGQQVALATYLGMHAIPQDTSYMPTVASEARRRLISQIFVVDKVAASFNGRPPLLSRKYMLTPLPLDLKDEVLLSDPETIEAAVKALDGNGWNKDGKLYSTTIVRARRMLASVLDEVMEITLGDPTCTSIEALLALRERELDAFSGLPKALMYSPEDVRNSSVDASTLYARLVVLLEHLQNLFFISRLLVQWGYDDHAELLKVSFEMVAATLVFWTHMDRLIGLHGDFEWLVMAYAAPAGGILCNELLRPTQQHSHVAGPTRSSIIQQLSLLNGFLDWVSPSAPNGDLCSSCKVVIQHVLDHVLNAPPQGHENADTDNAFDLNLDLSSDIDTINGFFNFDLLDTYDWLRPEMLSSQHSG</sequence>
<reference evidence="6" key="1">
    <citation type="submission" date="2014-12" db="EMBL/GenBank/DDBJ databases">
        <title>Genome Sequence of Valsa Canker Pathogens Uncovers a Specific Adaption of Colonization on Woody Bark.</title>
        <authorList>
            <person name="Yin Z."/>
            <person name="Liu H."/>
            <person name="Gao X."/>
            <person name="Li Z."/>
            <person name="Song N."/>
            <person name="Ke X."/>
            <person name="Dai Q."/>
            <person name="Wu Y."/>
            <person name="Sun Y."/>
            <person name="Xu J.-R."/>
            <person name="Kang Z.K."/>
            <person name="Wang L."/>
            <person name="Huang L."/>
        </authorList>
    </citation>
    <scope>NUCLEOTIDE SEQUENCE [LARGE SCALE GENOMIC DNA]</scope>
    <source>
        <strain evidence="6">03-8</strain>
    </source>
</reference>
<dbReference type="InterPro" id="IPR036864">
    <property type="entry name" value="Zn2-C6_fun-type_DNA-bd_sf"/>
</dbReference>
<dbReference type="PROSITE" id="PS50048">
    <property type="entry name" value="ZN2_CY6_FUNGAL_2"/>
    <property type="match status" value="1"/>
</dbReference>
<gene>
    <name evidence="6" type="ORF">VM1G_06415</name>
</gene>
<protein>
    <submittedName>
        <fullName evidence="6">Zinc finger transcription factor YRR1</fullName>
    </submittedName>
</protein>
<dbReference type="Pfam" id="PF04082">
    <property type="entry name" value="Fungal_trans"/>
    <property type="match status" value="1"/>
</dbReference>
<dbReference type="EMBL" id="CM003103">
    <property type="protein sequence ID" value="KUI70886.1"/>
    <property type="molecule type" value="Genomic_DNA"/>
</dbReference>
<evidence type="ECO:0000256" key="4">
    <source>
        <dbReference type="SAM" id="MobiDB-lite"/>
    </source>
</evidence>
<name>A0A194W2Y2_CYTMA</name>
<keyword evidence="2" id="KW-0479">Metal-binding</keyword>
<dbReference type="InterPro" id="IPR007219">
    <property type="entry name" value="XnlR_reg_dom"/>
</dbReference>
<keyword evidence="3" id="KW-0539">Nucleus</keyword>
<proteinExistence type="predicted"/>
<dbReference type="SMR" id="A0A194W2Y2"/>
<dbReference type="SMART" id="SM00066">
    <property type="entry name" value="GAL4"/>
    <property type="match status" value="1"/>
</dbReference>
<dbReference type="CDD" id="cd00067">
    <property type="entry name" value="GAL4"/>
    <property type="match status" value="1"/>
</dbReference>
<evidence type="ECO:0000259" key="5">
    <source>
        <dbReference type="PROSITE" id="PS50048"/>
    </source>
</evidence>
<dbReference type="PANTHER" id="PTHR31001:SF40">
    <property type="entry name" value="ZN(II)2CYS6 TRANSCRIPTION FACTOR (EUROFUNG)"/>
    <property type="match status" value="1"/>
</dbReference>
<feature type="domain" description="Zn(2)-C6 fungal-type" evidence="5">
    <location>
        <begin position="26"/>
        <end position="58"/>
    </location>
</feature>
<evidence type="ECO:0000313" key="7">
    <source>
        <dbReference type="Proteomes" id="UP000078559"/>
    </source>
</evidence>
<dbReference type="GO" id="GO:0000981">
    <property type="term" value="F:DNA-binding transcription factor activity, RNA polymerase II-specific"/>
    <property type="evidence" value="ECO:0007669"/>
    <property type="project" value="InterPro"/>
</dbReference>
<dbReference type="GO" id="GO:0003677">
    <property type="term" value="F:DNA binding"/>
    <property type="evidence" value="ECO:0007669"/>
    <property type="project" value="InterPro"/>
</dbReference>
<dbReference type="AlphaFoldDB" id="A0A194W2Y2"/>
<dbReference type="SMART" id="SM00906">
    <property type="entry name" value="Fungal_trans"/>
    <property type="match status" value="1"/>
</dbReference>
<dbReference type="Proteomes" id="UP000078559">
    <property type="component" value="Chromosome 6"/>
</dbReference>
<dbReference type="InterPro" id="IPR001138">
    <property type="entry name" value="Zn2Cys6_DnaBD"/>
</dbReference>